<dbReference type="AlphaFoldDB" id="A0A4Y2G4Q4"/>
<name>A0A4Y2G4Q4_ARAVE</name>
<evidence type="ECO:0000313" key="2">
    <source>
        <dbReference type="Proteomes" id="UP000499080"/>
    </source>
</evidence>
<keyword evidence="2" id="KW-1185">Reference proteome</keyword>
<dbReference type="EMBL" id="BGPR01001193">
    <property type="protein sequence ID" value="GBM47776.1"/>
    <property type="molecule type" value="Genomic_DNA"/>
</dbReference>
<evidence type="ECO:0000313" key="1">
    <source>
        <dbReference type="EMBL" id="GBM47776.1"/>
    </source>
</evidence>
<protein>
    <submittedName>
        <fullName evidence="1">Uncharacterized protein</fullName>
    </submittedName>
</protein>
<dbReference type="Proteomes" id="UP000499080">
    <property type="component" value="Unassembled WGS sequence"/>
</dbReference>
<reference evidence="1 2" key="1">
    <citation type="journal article" date="2019" name="Sci. Rep.">
        <title>Orb-weaving spider Araneus ventricosus genome elucidates the spidroin gene catalogue.</title>
        <authorList>
            <person name="Kono N."/>
            <person name="Nakamura H."/>
            <person name="Ohtoshi R."/>
            <person name="Moran D.A.P."/>
            <person name="Shinohara A."/>
            <person name="Yoshida Y."/>
            <person name="Fujiwara M."/>
            <person name="Mori M."/>
            <person name="Tomita M."/>
            <person name="Arakawa K."/>
        </authorList>
    </citation>
    <scope>NUCLEOTIDE SEQUENCE [LARGE SCALE GENOMIC DNA]</scope>
</reference>
<accession>A0A4Y2G4Q4</accession>
<comment type="caution">
    <text evidence="1">The sequence shown here is derived from an EMBL/GenBank/DDBJ whole genome shotgun (WGS) entry which is preliminary data.</text>
</comment>
<gene>
    <name evidence="1" type="ORF">AVEN_260064_1</name>
</gene>
<proteinExistence type="predicted"/>
<organism evidence="1 2">
    <name type="scientific">Araneus ventricosus</name>
    <name type="common">Orbweaver spider</name>
    <name type="synonym">Epeira ventricosa</name>
    <dbReference type="NCBI Taxonomy" id="182803"/>
    <lineage>
        <taxon>Eukaryota</taxon>
        <taxon>Metazoa</taxon>
        <taxon>Ecdysozoa</taxon>
        <taxon>Arthropoda</taxon>
        <taxon>Chelicerata</taxon>
        <taxon>Arachnida</taxon>
        <taxon>Araneae</taxon>
        <taxon>Araneomorphae</taxon>
        <taxon>Entelegynae</taxon>
        <taxon>Araneoidea</taxon>
        <taxon>Araneidae</taxon>
        <taxon>Araneus</taxon>
    </lineage>
</organism>
<sequence>MEKLRHWVKGRGLKSVLRLWPHIDKIRHWGSQGHTLSPEDSLYAFVRISDGSGSPDGGAIQHNRSNDCLIEQKLVLYRKYTLWSNKPSVCKARILGFSNCPLNVGIKV</sequence>